<feature type="compositionally biased region" description="Polar residues" evidence="1">
    <location>
        <begin position="1"/>
        <end position="15"/>
    </location>
</feature>
<name>A0A9W2UV46_PANPR</name>
<keyword evidence="2" id="KW-1185">Reference proteome</keyword>
<accession>A0A9W2UV46</accession>
<feature type="region of interest" description="Disordered" evidence="1">
    <location>
        <begin position="164"/>
        <end position="185"/>
    </location>
</feature>
<organism evidence="2 3">
    <name type="scientific">Panthera pardus</name>
    <name type="common">Leopard</name>
    <name type="synonym">Felis pardus</name>
    <dbReference type="NCBI Taxonomy" id="9691"/>
    <lineage>
        <taxon>Eukaryota</taxon>
        <taxon>Metazoa</taxon>
        <taxon>Chordata</taxon>
        <taxon>Craniata</taxon>
        <taxon>Vertebrata</taxon>
        <taxon>Euteleostomi</taxon>
        <taxon>Mammalia</taxon>
        <taxon>Eutheria</taxon>
        <taxon>Laurasiatheria</taxon>
        <taxon>Carnivora</taxon>
        <taxon>Feliformia</taxon>
        <taxon>Felidae</taxon>
        <taxon>Pantherinae</taxon>
        <taxon>Panthera</taxon>
    </lineage>
</organism>
<sequence>MRETRPLQTSVTVSGDTPEGPGTLSPSTEEPVQGLLLLQGSSNQGLCPQGQQDHRFWCPEGRQPSGIWRALEMPGTVRTPRPRPKSTVMAIPSEAGPGTRGSLVHRRRPPCRPPSLRATSCQERTDDSITCMDLPSYKVIKFFVLQLPRSQEVISQHELSPWEFGKAGQGSAAQPPGEASQRAVG</sequence>
<dbReference type="Proteomes" id="UP001165780">
    <property type="component" value="Unplaced"/>
</dbReference>
<evidence type="ECO:0000313" key="3">
    <source>
        <dbReference type="RefSeq" id="XP_053750396.1"/>
    </source>
</evidence>
<proteinExistence type="predicted"/>
<protein>
    <submittedName>
        <fullName evidence="3">Uncharacterized protein LOC128774867 isoform X2</fullName>
    </submittedName>
</protein>
<reference evidence="3" key="1">
    <citation type="submission" date="2025-08" db="UniProtKB">
        <authorList>
            <consortium name="RefSeq"/>
        </authorList>
    </citation>
    <scope>IDENTIFICATION</scope>
    <source>
        <tissue evidence="3">Whole blood</tissue>
    </source>
</reference>
<dbReference type="RefSeq" id="XP_053750396.1">
    <property type="nucleotide sequence ID" value="XM_053894421.1"/>
</dbReference>
<feature type="region of interest" description="Disordered" evidence="1">
    <location>
        <begin position="77"/>
        <end position="119"/>
    </location>
</feature>
<feature type="region of interest" description="Disordered" evidence="1">
    <location>
        <begin position="1"/>
        <end position="31"/>
    </location>
</feature>
<gene>
    <name evidence="3" type="primary">LOC128774867</name>
</gene>
<dbReference type="GeneID" id="128774867"/>
<dbReference type="AlphaFoldDB" id="A0A9W2UV46"/>
<evidence type="ECO:0000313" key="2">
    <source>
        <dbReference type="Proteomes" id="UP001165780"/>
    </source>
</evidence>
<evidence type="ECO:0000256" key="1">
    <source>
        <dbReference type="SAM" id="MobiDB-lite"/>
    </source>
</evidence>